<keyword evidence="2" id="KW-0812">Transmembrane</keyword>
<comment type="caution">
    <text evidence="3">The sequence shown here is derived from an EMBL/GenBank/DDBJ whole genome shotgun (WGS) entry which is preliminary data.</text>
</comment>
<evidence type="ECO:0000256" key="2">
    <source>
        <dbReference type="SAM" id="Phobius"/>
    </source>
</evidence>
<gene>
    <name evidence="3" type="ORF">GGR27_000541</name>
</gene>
<feature type="compositionally biased region" description="Basic and acidic residues" evidence="1">
    <location>
        <begin position="103"/>
        <end position="115"/>
    </location>
</feature>
<evidence type="ECO:0000313" key="3">
    <source>
        <dbReference type="EMBL" id="NJC25060.1"/>
    </source>
</evidence>
<evidence type="ECO:0000256" key="1">
    <source>
        <dbReference type="SAM" id="MobiDB-lite"/>
    </source>
</evidence>
<proteinExistence type="predicted"/>
<protein>
    <recommendedName>
        <fullName evidence="5">Outer membrane protein beta-barrel domain-containing protein</fullName>
    </recommendedName>
</protein>
<keyword evidence="4" id="KW-1185">Reference proteome</keyword>
<sequence length="452" mass="49250">MQDNNWTDDEQFYDEAWAGMSKRLDQRQRNNRPLFWLLGLLLAVAALGGGYFLWPHEQPTANRVISVIPAEGKEKFAGQGENLARSRVQGDSPNADGAGIEKLIPKTTEKTGNESNRRAALLRTAERFAPLLNAPVTIGKPVQVTRESSNLTPQVAPVSLLPFTQIVSELPATSSPTGVISSDTSTVVPDPVIIREENAVSPLPFASQLRPVERTSENTFFPSIIVRKSRKPALFLEATALSGTDAQTPGYSLGAGASFRLGNRFSLPVVLRYRSDRRAIKSFGEPISDNLATPGPGVVVNNTSQELLSNLRLSNLDVVRTNSVEVVAGLDYRIRPRWSVSGSLGGSYLTSFRGTRVLTSTGNTVLDFAFSEGFNNVQLNPPTGTPGPSVPVQPYTADVRRWLIHASLGVNYHANDRLRVSVNARNNLSPLVEDNGVNFSRLQFGLGVRYDL</sequence>
<evidence type="ECO:0008006" key="5">
    <source>
        <dbReference type="Google" id="ProtNLM"/>
    </source>
</evidence>
<feature type="transmembrane region" description="Helical" evidence="2">
    <location>
        <begin position="34"/>
        <end position="54"/>
    </location>
</feature>
<evidence type="ECO:0000313" key="4">
    <source>
        <dbReference type="Proteomes" id="UP000770785"/>
    </source>
</evidence>
<accession>A0ABX0X771</accession>
<dbReference type="SUPFAM" id="SSF56935">
    <property type="entry name" value="Porins"/>
    <property type="match status" value="1"/>
</dbReference>
<organism evidence="3 4">
    <name type="scientific">Neolewinella antarctica</name>
    <dbReference type="NCBI Taxonomy" id="442734"/>
    <lineage>
        <taxon>Bacteria</taxon>
        <taxon>Pseudomonadati</taxon>
        <taxon>Bacteroidota</taxon>
        <taxon>Saprospiria</taxon>
        <taxon>Saprospirales</taxon>
        <taxon>Lewinellaceae</taxon>
        <taxon>Neolewinella</taxon>
    </lineage>
</organism>
<feature type="region of interest" description="Disordered" evidence="1">
    <location>
        <begin position="86"/>
        <end position="115"/>
    </location>
</feature>
<keyword evidence="2" id="KW-1133">Transmembrane helix</keyword>
<reference evidence="3 4" key="1">
    <citation type="submission" date="2020-03" db="EMBL/GenBank/DDBJ databases">
        <title>Genomic Encyclopedia of Type Strains, Phase IV (KMG-IV): sequencing the most valuable type-strain genomes for metagenomic binning, comparative biology and taxonomic classification.</title>
        <authorList>
            <person name="Goeker M."/>
        </authorList>
    </citation>
    <scope>NUCLEOTIDE SEQUENCE [LARGE SCALE GENOMIC DNA]</scope>
    <source>
        <strain evidence="3 4">DSM 105096</strain>
    </source>
</reference>
<dbReference type="RefSeq" id="WP_168035835.1">
    <property type="nucleotide sequence ID" value="NZ_JAATJH010000001.1"/>
</dbReference>
<dbReference type="EMBL" id="JAATJH010000001">
    <property type="protein sequence ID" value="NJC25060.1"/>
    <property type="molecule type" value="Genomic_DNA"/>
</dbReference>
<name>A0ABX0X771_9BACT</name>
<dbReference type="Proteomes" id="UP000770785">
    <property type="component" value="Unassembled WGS sequence"/>
</dbReference>
<keyword evidence="2" id="KW-0472">Membrane</keyword>